<dbReference type="CDD" id="cd02440">
    <property type="entry name" value="AdoMet_MTases"/>
    <property type="match status" value="1"/>
</dbReference>
<gene>
    <name evidence="4" type="ORF">MY490_14250</name>
</gene>
<evidence type="ECO:0000256" key="2">
    <source>
        <dbReference type="ARBA" id="ARBA00022679"/>
    </source>
</evidence>
<keyword evidence="5" id="KW-1185">Reference proteome</keyword>
<evidence type="ECO:0000313" key="5">
    <source>
        <dbReference type="Proteomes" id="UP000830639"/>
    </source>
</evidence>
<dbReference type="Gene3D" id="3.40.50.150">
    <property type="entry name" value="Vaccinia Virus protein VP39"/>
    <property type="match status" value="1"/>
</dbReference>
<proteinExistence type="predicted"/>
<dbReference type="RefSeq" id="WP_248266320.1">
    <property type="nucleotide sequence ID" value="NZ_CP096034.1"/>
</dbReference>
<keyword evidence="2" id="KW-0808">Transferase</keyword>
<dbReference type="PROSITE" id="PS51682">
    <property type="entry name" value="SAM_OMT_I"/>
    <property type="match status" value="1"/>
</dbReference>
<keyword evidence="3" id="KW-0949">S-adenosyl-L-methionine</keyword>
<evidence type="ECO:0000313" key="4">
    <source>
        <dbReference type="EMBL" id="UPM52980.1"/>
    </source>
</evidence>
<dbReference type="InterPro" id="IPR002935">
    <property type="entry name" value="SAM_O-MeTrfase"/>
</dbReference>
<evidence type="ECO:0000256" key="1">
    <source>
        <dbReference type="ARBA" id="ARBA00022603"/>
    </source>
</evidence>
<dbReference type="InterPro" id="IPR029063">
    <property type="entry name" value="SAM-dependent_MTases_sf"/>
</dbReference>
<evidence type="ECO:0000256" key="3">
    <source>
        <dbReference type="ARBA" id="ARBA00022691"/>
    </source>
</evidence>
<dbReference type="EMBL" id="CP096034">
    <property type="protein sequence ID" value="UPM52980.1"/>
    <property type="molecule type" value="Genomic_DNA"/>
</dbReference>
<keyword evidence="1" id="KW-0489">Methyltransferase</keyword>
<name>A0ABY4JGL9_9BACI</name>
<protein>
    <submittedName>
        <fullName evidence="4">O-methyltransferase</fullName>
    </submittedName>
</protein>
<accession>A0ABY4JGL9</accession>
<dbReference type="Pfam" id="PF01596">
    <property type="entry name" value="Methyltransf_3"/>
    <property type="match status" value="1"/>
</dbReference>
<dbReference type="SUPFAM" id="SSF53335">
    <property type="entry name" value="S-adenosyl-L-methionine-dependent methyltransferases"/>
    <property type="match status" value="1"/>
</dbReference>
<reference evidence="4 5" key="1">
    <citation type="submission" date="2022-04" db="EMBL/GenBank/DDBJ databases">
        <title>Mechanism of arsenic methylation and mitigation arsenic toxicity by Bacillus sp. LH14 from an Arsenic-Contaminated Paddy Soil.</title>
        <authorList>
            <person name="Wang D."/>
        </authorList>
    </citation>
    <scope>NUCLEOTIDE SEQUENCE [LARGE SCALE GENOMIC DNA]</scope>
    <source>
        <strain evidence="4 5">LH14</strain>
    </source>
</reference>
<dbReference type="PANTHER" id="PTHR10509">
    <property type="entry name" value="O-METHYLTRANSFERASE-RELATED"/>
    <property type="match status" value="1"/>
</dbReference>
<dbReference type="InterPro" id="IPR050362">
    <property type="entry name" value="Cation-dep_OMT"/>
</dbReference>
<dbReference type="PANTHER" id="PTHR10509:SF14">
    <property type="entry name" value="CAFFEOYL-COA O-METHYLTRANSFERASE 3-RELATED"/>
    <property type="match status" value="1"/>
</dbReference>
<organism evidence="4 5">
    <name type="scientific">Gottfriedia acidiceleris</name>
    <dbReference type="NCBI Taxonomy" id="371036"/>
    <lineage>
        <taxon>Bacteria</taxon>
        <taxon>Bacillati</taxon>
        <taxon>Bacillota</taxon>
        <taxon>Bacilli</taxon>
        <taxon>Bacillales</taxon>
        <taxon>Bacillaceae</taxon>
        <taxon>Gottfriedia</taxon>
    </lineage>
</organism>
<sequence>MPNNVIWNDVDEYFIEKLIPNDPILENVLLANNQAGLPGIDVSPTQGKLLYLLAKIKCAKNILEIGTLGGYSSIWLARALPEDGKLTTLEISHEHAKVAKQNIIEAKLQEKVDIIIGKALDTLPTLKESKPLFDFIFIDADKPNNPHYLKWALKLASPGALIIVDNVVRNGEVIYETSQDESVKGVHELMELITTDSRIDTTAIQTVGLKGYDGFVIGVVK</sequence>
<dbReference type="Proteomes" id="UP000830639">
    <property type="component" value="Chromosome"/>
</dbReference>